<dbReference type="EMBL" id="AMFJ01028845">
    <property type="protein sequence ID" value="EKD44510.1"/>
    <property type="molecule type" value="Genomic_DNA"/>
</dbReference>
<proteinExistence type="predicted"/>
<gene>
    <name evidence="1" type="ORF">ACD_71C00114G0008</name>
</gene>
<accession>K1YNF7</accession>
<protein>
    <submittedName>
        <fullName evidence="1">Uncharacterized protein</fullName>
    </submittedName>
</protein>
<name>K1YNF7_9BACT</name>
<dbReference type="AlphaFoldDB" id="K1YNF7"/>
<evidence type="ECO:0000313" key="1">
    <source>
        <dbReference type="EMBL" id="EKD44510.1"/>
    </source>
</evidence>
<organism evidence="1">
    <name type="scientific">uncultured bacterium</name>
    <name type="common">gcode 4</name>
    <dbReference type="NCBI Taxonomy" id="1234023"/>
    <lineage>
        <taxon>Bacteria</taxon>
        <taxon>environmental samples</taxon>
    </lineage>
</organism>
<sequence>MDYIFNLISHIHLNPETFLFFSEMDKIKHMSLSATILIFDFIVRFFFIQKKQNGTLALTLAIRDTLLIGVTKEIFDMLGMGTPDLRDLSADILGFLFPIYIYLVYLDGRKLKDDDLLNYSDDAFRELRNKTKHFKKEFSEWLHSSFGYSWSKAIDYFIPTSFTDFEMAVKKRMKQKEMSEWKYSLSRLLKTIKYFFIFLFYATIEFFIDLLKMPFFIIGKTFYLFFSSMTFILKRFE</sequence>
<comment type="caution">
    <text evidence="1">The sequence shown here is derived from an EMBL/GenBank/DDBJ whole genome shotgun (WGS) entry which is preliminary data.</text>
</comment>
<reference evidence="1" key="1">
    <citation type="journal article" date="2012" name="Science">
        <title>Fermentation, hydrogen, and sulfur metabolism in multiple uncultivated bacterial phyla.</title>
        <authorList>
            <person name="Wrighton K.C."/>
            <person name="Thomas B.C."/>
            <person name="Sharon I."/>
            <person name="Miller C.S."/>
            <person name="Castelle C.J."/>
            <person name="VerBerkmoes N.C."/>
            <person name="Wilkins M.J."/>
            <person name="Hettich R.L."/>
            <person name="Lipton M.S."/>
            <person name="Williams K.H."/>
            <person name="Long P.E."/>
            <person name="Banfield J.F."/>
        </authorList>
    </citation>
    <scope>NUCLEOTIDE SEQUENCE [LARGE SCALE GENOMIC DNA]</scope>
</reference>